<sequence>TQMAALLGRRLQGLGSRIAPLTRPAAASPSFFPQTVAGSRWFFSTGARATTPRLPVPILSASSSLPSLCRATPRSLGGGGNPLGRTLSLVAPAGARGFAVFGFPPEKATKRYTGIHCHPGMLFGYKHPRKRQGKVKRLPNVRLSPGDFNIG</sequence>
<evidence type="ECO:0000313" key="2">
    <source>
        <dbReference type="Proteomes" id="UP000654075"/>
    </source>
</evidence>
<organism evidence="1 2">
    <name type="scientific">Polarella glacialis</name>
    <name type="common">Dinoflagellate</name>
    <dbReference type="NCBI Taxonomy" id="89957"/>
    <lineage>
        <taxon>Eukaryota</taxon>
        <taxon>Sar</taxon>
        <taxon>Alveolata</taxon>
        <taxon>Dinophyceae</taxon>
        <taxon>Suessiales</taxon>
        <taxon>Suessiaceae</taxon>
        <taxon>Polarella</taxon>
    </lineage>
</organism>
<dbReference type="Proteomes" id="UP000654075">
    <property type="component" value="Unassembled WGS sequence"/>
</dbReference>
<proteinExistence type="predicted"/>
<evidence type="ECO:0000313" key="1">
    <source>
        <dbReference type="EMBL" id="CAE8583152.1"/>
    </source>
</evidence>
<protein>
    <submittedName>
        <fullName evidence="1">Uncharacterized protein</fullName>
    </submittedName>
</protein>
<comment type="caution">
    <text evidence="1">The sequence shown here is derived from an EMBL/GenBank/DDBJ whole genome shotgun (WGS) entry which is preliminary data.</text>
</comment>
<dbReference type="AlphaFoldDB" id="A0A813DC35"/>
<keyword evidence="2" id="KW-1185">Reference proteome</keyword>
<name>A0A813DC35_POLGL</name>
<feature type="non-terminal residue" evidence="1">
    <location>
        <position position="151"/>
    </location>
</feature>
<feature type="non-terminal residue" evidence="1">
    <location>
        <position position="1"/>
    </location>
</feature>
<gene>
    <name evidence="1" type="ORF">PGLA1383_LOCUS2139</name>
</gene>
<accession>A0A813DC35</accession>
<dbReference type="EMBL" id="CAJNNV010000625">
    <property type="protein sequence ID" value="CAE8583152.1"/>
    <property type="molecule type" value="Genomic_DNA"/>
</dbReference>
<reference evidence="1" key="1">
    <citation type="submission" date="2021-02" db="EMBL/GenBank/DDBJ databases">
        <authorList>
            <person name="Dougan E. K."/>
            <person name="Rhodes N."/>
            <person name="Thang M."/>
            <person name="Chan C."/>
        </authorList>
    </citation>
    <scope>NUCLEOTIDE SEQUENCE</scope>
</reference>